<proteinExistence type="predicted"/>
<dbReference type="PANTHER" id="PTHR48049:SF132">
    <property type="entry name" value="GLYCOSYLTRANSFERASE"/>
    <property type="match status" value="1"/>
</dbReference>
<reference evidence="2" key="1">
    <citation type="submission" date="2023-11" db="EMBL/GenBank/DDBJ databases">
        <authorList>
            <person name="De Vega J J."/>
            <person name="De Vega J J."/>
        </authorList>
    </citation>
    <scope>NUCLEOTIDE SEQUENCE</scope>
</reference>
<sequence>MPSRHILTFLAPAWGHALPYMHLTTRMLAADPDLVVTIVQHNIVVPKMLEELKTCSYDTSRLQIAGVGEKEIQFTPMIVGTMISQLTAGWLEILADAVAEKGDWPKPKTLHMDFFGGGLVVEESRAMIGPEGKILVWFSSSVTSGVDHFSEYNFTKIAQEICADESRRAGRTDDEICGDVLCAMNGSDKLDGRILEIIGGLKIYDHEHQAQGAGPPRVLAPILISANKLGRLADGFFCPSGIPLEPVITPLCQDYYKKRGQELFLVGPQMHDDEWDAPSAGPGPSDEKIKTFLDGARQKYGPKSVLYISFGSLFFPVETPNLVEAMIDVLLQLETVIPFVFVLAGKMASLPQETIDRIHASGRGIACSHWVDQKAVLKSGAVGWFLTHGGYNSLTEALSQNIPLIFWPIGAEQAINAAVLSTGPRPIGIELFQIRAGTQLGPSLRPEAPKITGTVEDAKIEFQKTFNDIKGSRGHTLTQNAIQVGKLWREERMNGDLEREIARLTKF</sequence>
<dbReference type="PANTHER" id="PTHR48049">
    <property type="entry name" value="GLYCOSYLTRANSFERASE"/>
    <property type="match status" value="1"/>
</dbReference>
<dbReference type="Pfam" id="PF00201">
    <property type="entry name" value="UDPGT"/>
    <property type="match status" value="1"/>
</dbReference>
<dbReference type="Gene3D" id="3.40.50.2000">
    <property type="entry name" value="Glycogen Phosphorylase B"/>
    <property type="match status" value="1"/>
</dbReference>
<evidence type="ECO:0000313" key="2">
    <source>
        <dbReference type="EMBL" id="CAK5266491.1"/>
    </source>
</evidence>
<keyword evidence="3" id="KW-1185">Reference proteome</keyword>
<keyword evidence="1" id="KW-0808">Transferase</keyword>
<gene>
    <name evidence="2" type="ORF">MYCIT1_LOCUS8262</name>
</gene>
<protein>
    <submittedName>
        <fullName evidence="2">Uncharacterized protein</fullName>
    </submittedName>
</protein>
<evidence type="ECO:0000256" key="1">
    <source>
        <dbReference type="ARBA" id="ARBA00022679"/>
    </source>
</evidence>
<accession>A0AAD2GZH4</accession>
<comment type="caution">
    <text evidence="2">The sequence shown here is derived from an EMBL/GenBank/DDBJ whole genome shotgun (WGS) entry which is preliminary data.</text>
</comment>
<dbReference type="Proteomes" id="UP001295794">
    <property type="component" value="Unassembled WGS sequence"/>
</dbReference>
<dbReference type="InterPro" id="IPR050481">
    <property type="entry name" value="UDP-glycosyltransf_plant"/>
</dbReference>
<name>A0AAD2GZH4_9AGAR</name>
<evidence type="ECO:0000313" key="3">
    <source>
        <dbReference type="Proteomes" id="UP001295794"/>
    </source>
</evidence>
<dbReference type="InterPro" id="IPR002213">
    <property type="entry name" value="UDP_glucos_trans"/>
</dbReference>
<organism evidence="2 3">
    <name type="scientific">Mycena citricolor</name>
    <dbReference type="NCBI Taxonomy" id="2018698"/>
    <lineage>
        <taxon>Eukaryota</taxon>
        <taxon>Fungi</taxon>
        <taxon>Dikarya</taxon>
        <taxon>Basidiomycota</taxon>
        <taxon>Agaricomycotina</taxon>
        <taxon>Agaricomycetes</taxon>
        <taxon>Agaricomycetidae</taxon>
        <taxon>Agaricales</taxon>
        <taxon>Marasmiineae</taxon>
        <taxon>Mycenaceae</taxon>
        <taxon>Mycena</taxon>
    </lineage>
</organism>
<dbReference type="AlphaFoldDB" id="A0AAD2GZH4"/>
<dbReference type="EMBL" id="CAVNYO010000109">
    <property type="protein sequence ID" value="CAK5266491.1"/>
    <property type="molecule type" value="Genomic_DNA"/>
</dbReference>
<dbReference type="GO" id="GO:0035251">
    <property type="term" value="F:UDP-glucosyltransferase activity"/>
    <property type="evidence" value="ECO:0007669"/>
    <property type="project" value="InterPro"/>
</dbReference>
<dbReference type="SUPFAM" id="SSF53756">
    <property type="entry name" value="UDP-Glycosyltransferase/glycogen phosphorylase"/>
    <property type="match status" value="1"/>
</dbReference>